<evidence type="ECO:0008006" key="4">
    <source>
        <dbReference type="Google" id="ProtNLM"/>
    </source>
</evidence>
<name>A0ABT5BPN1_9BACT</name>
<dbReference type="EMBL" id="JAQNDN010000029">
    <property type="protein sequence ID" value="MDC0676062.1"/>
    <property type="molecule type" value="Genomic_DNA"/>
</dbReference>
<proteinExistence type="predicted"/>
<feature type="chain" id="PRO_5045800477" description="DUF3558 domain-containing protein" evidence="1">
    <location>
        <begin position="24"/>
        <end position="152"/>
    </location>
</feature>
<keyword evidence="3" id="KW-1185">Reference proteome</keyword>
<reference evidence="2 3" key="1">
    <citation type="submission" date="2022-11" db="EMBL/GenBank/DDBJ databases">
        <title>Minimal conservation of predation-associated metabolite biosynthetic gene clusters underscores biosynthetic potential of Myxococcota including descriptions for ten novel species: Archangium lansinium sp. nov., Myxococcus landrumus sp. nov., Nannocystis bai.</title>
        <authorList>
            <person name="Ahearne A."/>
            <person name="Stevens C."/>
            <person name="Dowd S."/>
        </authorList>
    </citation>
    <scope>NUCLEOTIDE SEQUENCE [LARGE SCALE GENOMIC DNA]</scope>
    <source>
        <strain evidence="2 3">NCELM</strain>
    </source>
</reference>
<evidence type="ECO:0000313" key="3">
    <source>
        <dbReference type="Proteomes" id="UP001217838"/>
    </source>
</evidence>
<sequence>MRRALVGAALLILACSRETPAGASSAPRRASTPVKACGVELAGHVLAETGAPGYDGSSTKDCRFAADESVAELAARFAREQPSWHAQPPRGEAREWTATLGAGRSLQITATPVSEAVRANHPAAQAEVQVHEMQSGTCPPCPQHMPGCPACP</sequence>
<dbReference type="Proteomes" id="UP001217838">
    <property type="component" value="Unassembled WGS sequence"/>
</dbReference>
<evidence type="ECO:0000256" key="1">
    <source>
        <dbReference type="SAM" id="SignalP"/>
    </source>
</evidence>
<accession>A0ABT5BPN1</accession>
<feature type="signal peptide" evidence="1">
    <location>
        <begin position="1"/>
        <end position="23"/>
    </location>
</feature>
<dbReference type="PROSITE" id="PS51257">
    <property type="entry name" value="PROKAR_LIPOPROTEIN"/>
    <property type="match status" value="1"/>
</dbReference>
<evidence type="ECO:0000313" key="2">
    <source>
        <dbReference type="EMBL" id="MDC0676062.1"/>
    </source>
</evidence>
<comment type="caution">
    <text evidence="2">The sequence shown here is derived from an EMBL/GenBank/DDBJ whole genome shotgun (WGS) entry which is preliminary data.</text>
</comment>
<dbReference type="RefSeq" id="WP_272011763.1">
    <property type="nucleotide sequence ID" value="NZ_JAQNDN010000029.1"/>
</dbReference>
<protein>
    <recommendedName>
        <fullName evidence="4">DUF3558 domain-containing protein</fullName>
    </recommendedName>
</protein>
<gene>
    <name evidence="2" type="ORF">POL58_50490</name>
</gene>
<keyword evidence="1" id="KW-0732">Signal</keyword>
<organism evidence="2 3">
    <name type="scientific">Nannocystis radixulma</name>
    <dbReference type="NCBI Taxonomy" id="2995305"/>
    <lineage>
        <taxon>Bacteria</taxon>
        <taxon>Pseudomonadati</taxon>
        <taxon>Myxococcota</taxon>
        <taxon>Polyangia</taxon>
        <taxon>Nannocystales</taxon>
        <taxon>Nannocystaceae</taxon>
        <taxon>Nannocystis</taxon>
    </lineage>
</organism>